<proteinExistence type="predicted"/>
<dbReference type="RefSeq" id="WP_152716478.1">
    <property type="nucleotide sequence ID" value="NZ_VOSJ01000264.1"/>
</dbReference>
<organism evidence="1 2">
    <name type="scientific">Microvirga tunisiensis</name>
    <dbReference type="NCBI Taxonomy" id="2108360"/>
    <lineage>
        <taxon>Bacteria</taxon>
        <taxon>Pseudomonadati</taxon>
        <taxon>Pseudomonadota</taxon>
        <taxon>Alphaproteobacteria</taxon>
        <taxon>Hyphomicrobiales</taxon>
        <taxon>Methylobacteriaceae</taxon>
        <taxon>Microvirga</taxon>
    </lineage>
</organism>
<protein>
    <submittedName>
        <fullName evidence="1">Class I SAM-dependent methyltransferase</fullName>
    </submittedName>
</protein>
<accession>A0A5N7N0M0</accession>
<dbReference type="Pfam" id="PF13489">
    <property type="entry name" value="Methyltransf_23"/>
    <property type="match status" value="1"/>
</dbReference>
<dbReference type="Proteomes" id="UP000403266">
    <property type="component" value="Unassembled WGS sequence"/>
</dbReference>
<dbReference type="Gene3D" id="3.40.50.150">
    <property type="entry name" value="Vaccinia Virus protein VP39"/>
    <property type="match status" value="1"/>
</dbReference>
<keyword evidence="2" id="KW-1185">Reference proteome</keyword>
<evidence type="ECO:0000313" key="1">
    <source>
        <dbReference type="EMBL" id="MPR29586.1"/>
    </source>
</evidence>
<comment type="caution">
    <text evidence="1">The sequence shown here is derived from an EMBL/GenBank/DDBJ whole genome shotgun (WGS) entry which is preliminary data.</text>
</comment>
<dbReference type="OrthoDB" id="9815644at2"/>
<gene>
    <name evidence="1" type="ORF">FS320_32000</name>
</gene>
<dbReference type="GO" id="GO:0032259">
    <property type="term" value="P:methylation"/>
    <property type="evidence" value="ECO:0007669"/>
    <property type="project" value="UniProtKB-KW"/>
</dbReference>
<dbReference type="EMBL" id="VOSK01000246">
    <property type="protein sequence ID" value="MPR29586.1"/>
    <property type="molecule type" value="Genomic_DNA"/>
</dbReference>
<keyword evidence="1" id="KW-0489">Methyltransferase</keyword>
<keyword evidence="1" id="KW-0808">Transferase</keyword>
<reference evidence="1 2" key="1">
    <citation type="journal article" date="2019" name="Syst. Appl. Microbiol.">
        <title>Microvirga tunisiensis sp. nov., a root nodule symbiotic bacterium isolated from Lupinus micranthus and L. luteus grown in Northern Tunisia.</title>
        <authorList>
            <person name="Msaddak A."/>
            <person name="Rejili M."/>
            <person name="Duran D."/>
            <person name="Mars M."/>
            <person name="Palacios J.M."/>
            <person name="Ruiz-Argueso T."/>
            <person name="Rey L."/>
            <person name="Imperial J."/>
        </authorList>
    </citation>
    <scope>NUCLEOTIDE SEQUENCE [LARGE SCALE GENOMIC DNA]</scope>
    <source>
        <strain evidence="1 2">Lmie10</strain>
    </source>
</reference>
<name>A0A5N7N0M0_9HYPH</name>
<sequence length="192" mass="21604">MNYRSCNKAAQLARGKHDTQLSWKGTSKARVLRATCSPCTTANEIRTFHSLAPEKSQVYVNWGCGAWNSTVDQLRANGWNVWGYEPSAETASQFVATAKAALPTAIAGIFSNNVIEHFVDPVAQFREFHAILPPGAKMAHSSPCYEYRYEFTRFHTYFPVGRSTEALAERTGFRVIDRVEDGEYINVVFERL</sequence>
<dbReference type="InterPro" id="IPR029063">
    <property type="entry name" value="SAM-dependent_MTases_sf"/>
</dbReference>
<evidence type="ECO:0000313" key="2">
    <source>
        <dbReference type="Proteomes" id="UP000403266"/>
    </source>
</evidence>
<dbReference type="SUPFAM" id="SSF53335">
    <property type="entry name" value="S-adenosyl-L-methionine-dependent methyltransferases"/>
    <property type="match status" value="1"/>
</dbReference>
<dbReference type="AlphaFoldDB" id="A0A5N7N0M0"/>
<dbReference type="GO" id="GO:0008168">
    <property type="term" value="F:methyltransferase activity"/>
    <property type="evidence" value="ECO:0007669"/>
    <property type="project" value="UniProtKB-KW"/>
</dbReference>